<accession>A0A1L6XBU2</accession>
<dbReference type="InterPro" id="IPR000223">
    <property type="entry name" value="Pept_S26A_signal_pept_1"/>
</dbReference>
<gene>
    <name evidence="9" type="ORF">LA20533_03720</name>
</gene>
<dbReference type="EC" id="3.4.21.89" evidence="4 7"/>
<dbReference type="InterPro" id="IPR019758">
    <property type="entry name" value="Pept_S26A_signal_pept_1_CS"/>
</dbReference>
<comment type="subcellular location">
    <subcellularLocation>
        <location evidence="2">Cell membrane</location>
        <topology evidence="2">Single-pass type II membrane protein</topology>
    </subcellularLocation>
    <subcellularLocation>
        <location evidence="7">Membrane</location>
        <topology evidence="7">Single-pass type II membrane protein</topology>
    </subcellularLocation>
</comment>
<comment type="catalytic activity">
    <reaction evidence="1 7">
        <text>Cleavage of hydrophobic, N-terminal signal or leader sequences from secreted and periplasmic proteins.</text>
        <dbReference type="EC" id="3.4.21.89"/>
    </reaction>
</comment>
<evidence type="ECO:0000259" key="8">
    <source>
        <dbReference type="Pfam" id="PF10502"/>
    </source>
</evidence>
<keyword evidence="10" id="KW-1185">Reference proteome</keyword>
<keyword evidence="5 7" id="KW-0378">Hydrolase</keyword>
<protein>
    <recommendedName>
        <fullName evidence="4 7">Signal peptidase I</fullName>
        <ecNumber evidence="4 7">3.4.21.89</ecNumber>
    </recommendedName>
</protein>
<evidence type="ECO:0000313" key="9">
    <source>
        <dbReference type="EMBL" id="APT18429.1"/>
    </source>
</evidence>
<comment type="similarity">
    <text evidence="3 7">Belongs to the peptidase S26 family.</text>
</comment>
<dbReference type="Gene3D" id="2.10.109.10">
    <property type="entry name" value="Umud Fragment, subunit A"/>
    <property type="match status" value="1"/>
</dbReference>
<feature type="domain" description="Peptidase S26" evidence="8">
    <location>
        <begin position="17"/>
        <end position="181"/>
    </location>
</feature>
<dbReference type="Proteomes" id="UP000185499">
    <property type="component" value="Chromosome"/>
</dbReference>
<dbReference type="InterPro" id="IPR036286">
    <property type="entry name" value="LexA/Signal_pep-like_sf"/>
</dbReference>
<keyword evidence="7" id="KW-0645">Protease</keyword>
<organism evidence="9 10">
    <name type="scientific">Amylolactobacillus amylophilus DSM 20533 = JCM 1125</name>
    <dbReference type="NCBI Taxonomy" id="1423721"/>
    <lineage>
        <taxon>Bacteria</taxon>
        <taxon>Bacillati</taxon>
        <taxon>Bacillota</taxon>
        <taxon>Bacilli</taxon>
        <taxon>Lactobacillales</taxon>
        <taxon>Lactobacillaceae</taxon>
        <taxon>Amylolactobacillus</taxon>
    </lineage>
</organism>
<evidence type="ECO:0000256" key="1">
    <source>
        <dbReference type="ARBA" id="ARBA00000677"/>
    </source>
</evidence>
<feature type="active site" evidence="6">
    <location>
        <position position="45"/>
    </location>
</feature>
<dbReference type="PROSITE" id="PS00761">
    <property type="entry name" value="SPASE_I_3"/>
    <property type="match status" value="1"/>
</dbReference>
<dbReference type="PANTHER" id="PTHR43390:SF1">
    <property type="entry name" value="CHLOROPLAST PROCESSING PEPTIDASE"/>
    <property type="match status" value="1"/>
</dbReference>
<dbReference type="AlphaFoldDB" id="A0A1L6XBU2"/>
<dbReference type="GO" id="GO:0005886">
    <property type="term" value="C:plasma membrane"/>
    <property type="evidence" value="ECO:0007669"/>
    <property type="project" value="UniProtKB-SubCell"/>
</dbReference>
<dbReference type="SUPFAM" id="SSF51306">
    <property type="entry name" value="LexA/Signal peptidase"/>
    <property type="match status" value="1"/>
</dbReference>
<evidence type="ECO:0000256" key="7">
    <source>
        <dbReference type="RuleBase" id="RU362042"/>
    </source>
</evidence>
<sequence length="189" mass="21161">MNEMGAKACMIKFFVRNILAIVVSVAILTLIFTKVIANAKVVGDSMNTTLNAGDRVIALRRSNPQRGDIVLFKAPDGSGQFYIKRVIGVPGDSIRMRNDVLYVNDQIQPENYLGTARTDYQQQTGNHYTGDFDLFTLTKRFNVPVNQFFVMGDNRPNSTDSRVFGFVSNATIVGVVLVRYFPLTHIQLF</sequence>
<evidence type="ECO:0000256" key="3">
    <source>
        <dbReference type="ARBA" id="ARBA00009370"/>
    </source>
</evidence>
<dbReference type="PROSITE" id="PS00760">
    <property type="entry name" value="SPASE_I_2"/>
    <property type="match status" value="1"/>
</dbReference>
<dbReference type="KEGG" id="lah:LA20533_03720"/>
<feature type="active site" evidence="6">
    <location>
        <position position="84"/>
    </location>
</feature>
<evidence type="ECO:0000256" key="6">
    <source>
        <dbReference type="PIRSR" id="PIRSR600223-1"/>
    </source>
</evidence>
<dbReference type="PANTHER" id="PTHR43390">
    <property type="entry name" value="SIGNAL PEPTIDASE I"/>
    <property type="match status" value="1"/>
</dbReference>
<evidence type="ECO:0000256" key="5">
    <source>
        <dbReference type="ARBA" id="ARBA00022801"/>
    </source>
</evidence>
<evidence type="ECO:0000256" key="4">
    <source>
        <dbReference type="ARBA" id="ARBA00013208"/>
    </source>
</evidence>
<dbReference type="InterPro" id="IPR019757">
    <property type="entry name" value="Pept_S26A_signal_pept_1_Lys-AS"/>
</dbReference>
<dbReference type="NCBIfam" id="TIGR02227">
    <property type="entry name" value="sigpep_I_bact"/>
    <property type="match status" value="1"/>
</dbReference>
<dbReference type="OrthoDB" id="9802919at2"/>
<dbReference type="GO" id="GO:0009003">
    <property type="term" value="F:signal peptidase activity"/>
    <property type="evidence" value="ECO:0007669"/>
    <property type="project" value="UniProtKB-EC"/>
</dbReference>
<dbReference type="InterPro" id="IPR019533">
    <property type="entry name" value="Peptidase_S26"/>
</dbReference>
<evidence type="ECO:0000256" key="2">
    <source>
        <dbReference type="ARBA" id="ARBA00004401"/>
    </source>
</evidence>
<name>A0A1L6XBU2_9LACO</name>
<dbReference type="CDD" id="cd06530">
    <property type="entry name" value="S26_SPase_I"/>
    <property type="match status" value="1"/>
</dbReference>
<dbReference type="EMBL" id="CP018888">
    <property type="protein sequence ID" value="APT18429.1"/>
    <property type="molecule type" value="Genomic_DNA"/>
</dbReference>
<reference evidence="9 10" key="1">
    <citation type="submission" date="2016-12" db="EMBL/GenBank/DDBJ databases">
        <title>The whole genome sequencing and assembly of Lactobacillus amylophilus DSM 20533T strain.</title>
        <authorList>
            <person name="Lee Y.-J."/>
            <person name="Yi H."/>
            <person name="Bahn Y.-S."/>
            <person name="Kim J.F."/>
            <person name="Lee D.-W."/>
        </authorList>
    </citation>
    <scope>NUCLEOTIDE SEQUENCE [LARGE SCALE GENOMIC DNA]</scope>
    <source>
        <strain evidence="9 10">DSM 20533</strain>
    </source>
</reference>
<dbReference type="GO" id="GO:0004252">
    <property type="term" value="F:serine-type endopeptidase activity"/>
    <property type="evidence" value="ECO:0007669"/>
    <property type="project" value="InterPro"/>
</dbReference>
<dbReference type="GO" id="GO:0006465">
    <property type="term" value="P:signal peptide processing"/>
    <property type="evidence" value="ECO:0007669"/>
    <property type="project" value="InterPro"/>
</dbReference>
<evidence type="ECO:0000313" key="10">
    <source>
        <dbReference type="Proteomes" id="UP000185499"/>
    </source>
</evidence>
<dbReference type="PRINTS" id="PR00727">
    <property type="entry name" value="LEADERPTASE"/>
</dbReference>
<dbReference type="Pfam" id="PF10502">
    <property type="entry name" value="Peptidase_S26"/>
    <property type="match status" value="1"/>
</dbReference>
<proteinExistence type="inferred from homology"/>